<evidence type="ECO:0000313" key="2">
    <source>
        <dbReference type="Proteomes" id="UP000269154"/>
    </source>
</evidence>
<comment type="caution">
    <text evidence="1">The sequence shown here is derived from an EMBL/GenBank/DDBJ whole genome shotgun (WGS) entry which is preliminary data.</text>
</comment>
<accession>A0A3N6NTL5</accession>
<evidence type="ECO:0000313" key="1">
    <source>
        <dbReference type="EMBL" id="RQH19815.1"/>
    </source>
</evidence>
<dbReference type="Proteomes" id="UP000269154">
    <property type="component" value="Unassembled WGS sequence"/>
</dbReference>
<name>A0A3N6NTL5_9CYAN</name>
<dbReference type="EMBL" id="RCBY01000434">
    <property type="protein sequence ID" value="RQH19815.1"/>
    <property type="molecule type" value="Genomic_DNA"/>
</dbReference>
<dbReference type="RefSeq" id="WP_124155766.1">
    <property type="nucleotide sequence ID" value="NZ_CAWOLW010000373.1"/>
</dbReference>
<sequence length="126" mass="14336">MGLVVQDTIQLLESAEYTMSITVFNSIEGEDITEEIEEEAEDHQFFFAFTDEVFTSPAGDGNEDNFDDPINYNDMDLNMRPVGLSTDWETDCGEEAIEGTFKVILKHQRVSNLILLLLMMEKQTLT</sequence>
<proteinExistence type="predicted"/>
<organism evidence="1 2">
    <name type="scientific">Okeania hirsuta</name>
    <dbReference type="NCBI Taxonomy" id="1458930"/>
    <lineage>
        <taxon>Bacteria</taxon>
        <taxon>Bacillati</taxon>
        <taxon>Cyanobacteriota</taxon>
        <taxon>Cyanophyceae</taxon>
        <taxon>Oscillatoriophycideae</taxon>
        <taxon>Oscillatoriales</taxon>
        <taxon>Microcoleaceae</taxon>
        <taxon>Okeania</taxon>
    </lineage>
</organism>
<gene>
    <name evidence="1" type="ORF">D5R40_32330</name>
</gene>
<keyword evidence="2" id="KW-1185">Reference proteome</keyword>
<dbReference type="AlphaFoldDB" id="A0A3N6NTL5"/>
<protein>
    <submittedName>
        <fullName evidence="1">Uncharacterized protein</fullName>
    </submittedName>
</protein>
<reference evidence="1 2" key="1">
    <citation type="journal article" date="2018" name="ACS Chem. Biol.">
        <title>Ketoreductase domain dysfunction expands chemodiversity: malyngamide biosynthesis in the cyanobacterium Okeania hirsuta.</title>
        <authorList>
            <person name="Moss N.A."/>
            <person name="Leao T."/>
            <person name="Rankin M."/>
            <person name="McCullough T.M."/>
            <person name="Qu P."/>
            <person name="Korobeynikov A."/>
            <person name="Smith J.L."/>
            <person name="Gerwick L."/>
            <person name="Gerwick W.H."/>
        </authorList>
    </citation>
    <scope>NUCLEOTIDE SEQUENCE [LARGE SCALE GENOMIC DNA]</scope>
    <source>
        <strain evidence="1 2">PAB10Feb10-1</strain>
    </source>
</reference>
<dbReference type="OrthoDB" id="713689at2"/>